<keyword evidence="2" id="KW-1185">Reference proteome</keyword>
<evidence type="ECO:0000313" key="1">
    <source>
        <dbReference type="EMBL" id="TSJ35994.1"/>
    </source>
</evidence>
<dbReference type="Gene3D" id="3.40.50.2000">
    <property type="entry name" value="Glycogen Phosphorylase B"/>
    <property type="match status" value="1"/>
</dbReference>
<dbReference type="EMBL" id="VLPK01000008">
    <property type="protein sequence ID" value="TSJ35994.1"/>
    <property type="molecule type" value="Genomic_DNA"/>
</dbReference>
<comment type="caution">
    <text evidence="1">The sequence shown here is derived from an EMBL/GenBank/DDBJ whole genome shotgun (WGS) entry which is preliminary data.</text>
</comment>
<proteinExistence type="predicted"/>
<dbReference type="OrthoDB" id="846071at2"/>
<dbReference type="SUPFAM" id="SSF53756">
    <property type="entry name" value="UDP-Glycosyltransferase/glycogen phosphorylase"/>
    <property type="match status" value="1"/>
</dbReference>
<reference evidence="1 2" key="1">
    <citation type="submission" date="2019-07" db="EMBL/GenBank/DDBJ databases">
        <authorList>
            <person name="Huq M.A."/>
        </authorList>
    </citation>
    <scope>NUCLEOTIDE SEQUENCE [LARGE SCALE GENOMIC DNA]</scope>
    <source>
        <strain evidence="1 2">MAH-19</strain>
    </source>
</reference>
<organism evidence="1 2">
    <name type="scientific">Mucilaginibacter corticis</name>
    <dbReference type="NCBI Taxonomy" id="2597670"/>
    <lineage>
        <taxon>Bacteria</taxon>
        <taxon>Pseudomonadati</taxon>
        <taxon>Bacteroidota</taxon>
        <taxon>Sphingobacteriia</taxon>
        <taxon>Sphingobacteriales</taxon>
        <taxon>Sphingobacteriaceae</taxon>
        <taxon>Mucilaginibacter</taxon>
    </lineage>
</organism>
<accession>A0A556M7X7</accession>
<dbReference type="Proteomes" id="UP000318733">
    <property type="component" value="Unassembled WGS sequence"/>
</dbReference>
<dbReference type="AlphaFoldDB" id="A0A556M7X7"/>
<sequence>MHRVRTSLPYFREFGWEAEVVRVADQFSAAAKDELLLQSIPTEIKIHVIPAFDGRISAKLGLGSLALRALWFYFKAVNALLRRGKYDLVYFSTTEFPLCILGAYWKKRFQVPYVIDMQDPWHSEYYRDKPKSQQPPKYWFSYRLHKFLEPIAMKNVSGLISVSAKYLDDLFERYPGLTGTPAETLTFGAYQPDIRIAAENQQRFSRLLGNGFVNIVYIGRGGVDMHKAVRPVFAALKKGLQEQHELFSNLRFYFIGTSYAPVGKGIPTILPLATQYGVESSIIEITDRISYYHTLATLSQSDALFIPGSDDPKYTASKIYPYMMMEKPLLAIFHKRSSAVEILNDCTMNAAVFTFDEHDEDISNIVHSLLADWAKKLLVPMALTAGFENFSARQLTFLQTRLFQKAIAHFENENTNA</sequence>
<gene>
    <name evidence="1" type="ORF">FO440_23975</name>
</gene>
<evidence type="ECO:0000313" key="2">
    <source>
        <dbReference type="Proteomes" id="UP000318733"/>
    </source>
</evidence>
<dbReference type="GO" id="GO:0016757">
    <property type="term" value="F:glycosyltransferase activity"/>
    <property type="evidence" value="ECO:0007669"/>
    <property type="project" value="UniProtKB-ARBA"/>
</dbReference>
<keyword evidence="1" id="KW-0808">Transferase</keyword>
<name>A0A556M7X7_9SPHI</name>
<protein>
    <submittedName>
        <fullName evidence="1">Glycosyltransferase family 4 protein</fullName>
    </submittedName>
</protein>